<dbReference type="GO" id="GO:0009959">
    <property type="term" value="P:negative gravitropism"/>
    <property type="evidence" value="ECO:0007669"/>
    <property type="project" value="InterPro"/>
</dbReference>
<gene>
    <name evidence="1" type="ORF">EUGRSUZ_L02546</name>
</gene>
<accession>A0AAD9T9K8</accession>
<dbReference type="Proteomes" id="UP000030711">
    <property type="component" value="Unassembled WGS sequence"/>
</dbReference>
<dbReference type="PANTHER" id="PTHR31161">
    <property type="entry name" value="PROTEIN GRAVITROPIC IN THE LIGHT 1"/>
    <property type="match status" value="1"/>
</dbReference>
<dbReference type="InterPro" id="IPR040225">
    <property type="entry name" value="GIL1-like"/>
</dbReference>
<reference evidence="1 2" key="1">
    <citation type="journal article" date="2014" name="Nature">
        <title>The genome of Eucalyptus grandis.</title>
        <authorList>
            <person name="Myburg A.A."/>
            <person name="Grattapaglia D."/>
            <person name="Tuskan G.A."/>
            <person name="Hellsten U."/>
            <person name="Hayes R.D."/>
            <person name="Grimwood J."/>
            <person name="Jenkins J."/>
            <person name="Lindquist E."/>
            <person name="Tice H."/>
            <person name="Bauer D."/>
            <person name="Goodstein D.M."/>
            <person name="Dubchak I."/>
            <person name="Poliakov A."/>
            <person name="Mizrachi E."/>
            <person name="Kullan A.R."/>
            <person name="Hussey S.G."/>
            <person name="Pinard D."/>
            <person name="van der Merwe K."/>
            <person name="Singh P."/>
            <person name="van Jaarsveld I."/>
            <person name="Silva-Junior O.B."/>
            <person name="Togawa R.C."/>
            <person name="Pappas M.R."/>
            <person name="Faria D.A."/>
            <person name="Sansaloni C.P."/>
            <person name="Petroli C.D."/>
            <person name="Yang X."/>
            <person name="Ranjan P."/>
            <person name="Tschaplinski T.J."/>
            <person name="Ye C.Y."/>
            <person name="Li T."/>
            <person name="Sterck L."/>
            <person name="Vanneste K."/>
            <person name="Murat F."/>
            <person name="Soler M."/>
            <person name="Clemente H.S."/>
            <person name="Saidi N."/>
            <person name="Cassan-Wang H."/>
            <person name="Dunand C."/>
            <person name="Hefer C.A."/>
            <person name="Bornberg-Bauer E."/>
            <person name="Kersting A.R."/>
            <person name="Vining K."/>
            <person name="Amarasinghe V."/>
            <person name="Ranik M."/>
            <person name="Naithani S."/>
            <person name="Elser J."/>
            <person name="Boyd A.E."/>
            <person name="Liston A."/>
            <person name="Spatafora J.W."/>
            <person name="Dharmwardhana P."/>
            <person name="Raja R."/>
            <person name="Sullivan C."/>
            <person name="Romanel E."/>
            <person name="Alves-Ferreira M."/>
            <person name="Kulheim C."/>
            <person name="Foley W."/>
            <person name="Carocha V."/>
            <person name="Paiva J."/>
            <person name="Kudrna D."/>
            <person name="Brommonschenkel S.H."/>
            <person name="Pasquali G."/>
            <person name="Byrne M."/>
            <person name="Rigault P."/>
            <person name="Tibbits J."/>
            <person name="Spokevicius A."/>
            <person name="Jones R.C."/>
            <person name="Steane D.A."/>
            <person name="Vaillancourt R.E."/>
            <person name="Potts B.M."/>
            <person name="Joubert F."/>
            <person name="Barry K."/>
            <person name="Pappas G.J."/>
            <person name="Strauss S.H."/>
            <person name="Jaiswal P."/>
            <person name="Grima-Pettenati J."/>
            <person name="Salse J."/>
            <person name="Van de Peer Y."/>
            <person name="Rokhsar D.S."/>
            <person name="Schmutz J."/>
        </authorList>
    </citation>
    <scope>NUCLEOTIDE SEQUENCE [LARGE SCALE GENOMIC DNA]</scope>
    <source>
        <strain evidence="2">cv. BRASUZ1</strain>
        <tissue evidence="1">Leaf extractions</tissue>
    </source>
</reference>
<name>A0AAD9T9K8_EUCGR</name>
<dbReference type="GO" id="GO:0009639">
    <property type="term" value="P:response to red or far red light"/>
    <property type="evidence" value="ECO:0007669"/>
    <property type="project" value="InterPro"/>
</dbReference>
<dbReference type="EMBL" id="MU849248">
    <property type="protein sequence ID" value="KAK2631707.1"/>
    <property type="molecule type" value="Genomic_DNA"/>
</dbReference>
<sequence>MAREMEAANWNLDEAIRLIESRARFAKPSHRHFAIESFVARSIFEGFNFPNFTLANESPSIEEHTP</sequence>
<comment type="caution">
    <text evidence="1">The sequence shown here is derived from an EMBL/GenBank/DDBJ whole genome shotgun (WGS) entry which is preliminary data.</text>
</comment>
<evidence type="ECO:0000313" key="1">
    <source>
        <dbReference type="EMBL" id="KAK2631707.1"/>
    </source>
</evidence>
<proteinExistence type="predicted"/>
<evidence type="ECO:0000313" key="2">
    <source>
        <dbReference type="Proteomes" id="UP000030711"/>
    </source>
</evidence>
<keyword evidence="2" id="KW-1185">Reference proteome</keyword>
<dbReference type="AlphaFoldDB" id="A0AAD9T9K8"/>
<protein>
    <submittedName>
        <fullName evidence="1">Uncharacterized protein</fullName>
    </submittedName>
</protein>
<organism evidence="1 2">
    <name type="scientific">Eucalyptus grandis</name>
    <name type="common">Flooded gum</name>
    <dbReference type="NCBI Taxonomy" id="71139"/>
    <lineage>
        <taxon>Eukaryota</taxon>
        <taxon>Viridiplantae</taxon>
        <taxon>Streptophyta</taxon>
        <taxon>Embryophyta</taxon>
        <taxon>Tracheophyta</taxon>
        <taxon>Spermatophyta</taxon>
        <taxon>Magnoliopsida</taxon>
        <taxon>eudicotyledons</taxon>
        <taxon>Gunneridae</taxon>
        <taxon>Pentapetalae</taxon>
        <taxon>rosids</taxon>
        <taxon>malvids</taxon>
        <taxon>Myrtales</taxon>
        <taxon>Myrtaceae</taxon>
        <taxon>Myrtoideae</taxon>
        <taxon>Eucalypteae</taxon>
        <taxon>Eucalyptus</taxon>
    </lineage>
</organism>